<dbReference type="EMBL" id="VSRR010006441">
    <property type="protein sequence ID" value="MPC44797.1"/>
    <property type="molecule type" value="Genomic_DNA"/>
</dbReference>
<proteinExistence type="predicted"/>
<reference evidence="1 2" key="1">
    <citation type="submission" date="2019-05" db="EMBL/GenBank/DDBJ databases">
        <title>Another draft genome of Portunus trituberculatus and its Hox gene families provides insights of decapod evolution.</title>
        <authorList>
            <person name="Jeong J.-H."/>
            <person name="Song I."/>
            <person name="Kim S."/>
            <person name="Choi T."/>
            <person name="Kim D."/>
            <person name="Ryu S."/>
            <person name="Kim W."/>
        </authorList>
    </citation>
    <scope>NUCLEOTIDE SEQUENCE [LARGE SCALE GENOMIC DNA]</scope>
    <source>
        <tissue evidence="1">Muscle</tissue>
    </source>
</reference>
<gene>
    <name evidence="1" type="ORF">E2C01_038477</name>
</gene>
<protein>
    <submittedName>
        <fullName evidence="1">Uncharacterized protein</fullName>
    </submittedName>
</protein>
<name>A0A5B7FGX7_PORTR</name>
<evidence type="ECO:0000313" key="1">
    <source>
        <dbReference type="EMBL" id="MPC44797.1"/>
    </source>
</evidence>
<evidence type="ECO:0000313" key="2">
    <source>
        <dbReference type="Proteomes" id="UP000324222"/>
    </source>
</evidence>
<dbReference type="Proteomes" id="UP000324222">
    <property type="component" value="Unassembled WGS sequence"/>
</dbReference>
<sequence length="166" mass="18377">MATSREPRDIKRLMQEQMKNKAITRQIDSPHAKRSPPVVMGGVKDMAPTCPGSPLGLDHDSNKEMSTEHHLCPPLSGSTLSALTLSLWQQGPWLDSLQSPLGFLTITGVMIGKRNPMLDPTEDSVLIFHSMMAYITECFSKVLGYVEKALHTVLSGEIRTAYHQPH</sequence>
<accession>A0A5B7FGX7</accession>
<comment type="caution">
    <text evidence="1">The sequence shown here is derived from an EMBL/GenBank/DDBJ whole genome shotgun (WGS) entry which is preliminary data.</text>
</comment>
<organism evidence="1 2">
    <name type="scientific">Portunus trituberculatus</name>
    <name type="common">Swimming crab</name>
    <name type="synonym">Neptunus trituberculatus</name>
    <dbReference type="NCBI Taxonomy" id="210409"/>
    <lineage>
        <taxon>Eukaryota</taxon>
        <taxon>Metazoa</taxon>
        <taxon>Ecdysozoa</taxon>
        <taxon>Arthropoda</taxon>
        <taxon>Crustacea</taxon>
        <taxon>Multicrustacea</taxon>
        <taxon>Malacostraca</taxon>
        <taxon>Eumalacostraca</taxon>
        <taxon>Eucarida</taxon>
        <taxon>Decapoda</taxon>
        <taxon>Pleocyemata</taxon>
        <taxon>Brachyura</taxon>
        <taxon>Eubrachyura</taxon>
        <taxon>Portunoidea</taxon>
        <taxon>Portunidae</taxon>
        <taxon>Portuninae</taxon>
        <taxon>Portunus</taxon>
    </lineage>
</organism>
<dbReference type="AlphaFoldDB" id="A0A5B7FGX7"/>
<keyword evidence="2" id="KW-1185">Reference proteome</keyword>